<sequence>MIDKVPENKVSFKYSFKVTLNDIDGLGHVNNVAYLAWTQMVANMHWEKLASDELKKNVQWFVLRHEVDYVQQAFNNDTITIYTWIEDVKGARSNRVFRIYREDELLVKCKTTWCLIDAKTLKPKRIDNELADLFIV</sequence>
<dbReference type="PANTHER" id="PTHR31793">
    <property type="entry name" value="4-HYDROXYBENZOYL-COA THIOESTERASE FAMILY MEMBER"/>
    <property type="match status" value="1"/>
</dbReference>
<dbReference type="RefSeq" id="WP_138949424.1">
    <property type="nucleotide sequence ID" value="NZ_CP040749.1"/>
</dbReference>
<dbReference type="GO" id="GO:0006633">
    <property type="term" value="P:fatty acid biosynthetic process"/>
    <property type="evidence" value="ECO:0007669"/>
    <property type="project" value="InterPro"/>
</dbReference>
<evidence type="ECO:0000313" key="4">
    <source>
        <dbReference type="Proteomes" id="UP000306229"/>
    </source>
</evidence>
<dbReference type="CDD" id="cd00586">
    <property type="entry name" value="4HBT"/>
    <property type="match status" value="1"/>
</dbReference>
<dbReference type="OrthoDB" id="9801517at2"/>
<evidence type="ECO:0000313" key="3">
    <source>
        <dbReference type="EMBL" id="QCX38528.1"/>
    </source>
</evidence>
<accession>A0A5B7TQM5</accession>
<gene>
    <name evidence="3" type="ORF">FF125_08820</name>
</gene>
<protein>
    <submittedName>
        <fullName evidence="3">Acyl-CoA thioesterase</fullName>
    </submittedName>
</protein>
<proteinExistence type="predicted"/>
<name>A0A5B7TQM5_9FLAO</name>
<dbReference type="InterPro" id="IPR029069">
    <property type="entry name" value="HotDog_dom_sf"/>
</dbReference>
<dbReference type="InterPro" id="IPR050563">
    <property type="entry name" value="4-hydroxybenzoyl-CoA_TE"/>
</dbReference>
<evidence type="ECO:0000259" key="2">
    <source>
        <dbReference type="Pfam" id="PF01643"/>
    </source>
</evidence>
<dbReference type="SUPFAM" id="SSF54637">
    <property type="entry name" value="Thioesterase/thiol ester dehydrase-isomerase"/>
    <property type="match status" value="1"/>
</dbReference>
<dbReference type="GO" id="GO:0047617">
    <property type="term" value="F:fatty acyl-CoA hydrolase activity"/>
    <property type="evidence" value="ECO:0007669"/>
    <property type="project" value="TreeGrafter"/>
</dbReference>
<dbReference type="AlphaFoldDB" id="A0A5B7TQM5"/>
<evidence type="ECO:0000256" key="1">
    <source>
        <dbReference type="ARBA" id="ARBA00022801"/>
    </source>
</evidence>
<dbReference type="KEGG" id="fbe:FF125_08820"/>
<dbReference type="EMBL" id="CP040749">
    <property type="protein sequence ID" value="QCX38528.1"/>
    <property type="molecule type" value="Genomic_DNA"/>
</dbReference>
<dbReference type="Proteomes" id="UP000306229">
    <property type="component" value="Chromosome"/>
</dbReference>
<organism evidence="3 4">
    <name type="scientific">Aureibaculum algae</name>
    <dbReference type="NCBI Taxonomy" id="2584122"/>
    <lineage>
        <taxon>Bacteria</taxon>
        <taxon>Pseudomonadati</taxon>
        <taxon>Bacteroidota</taxon>
        <taxon>Flavobacteriia</taxon>
        <taxon>Flavobacteriales</taxon>
        <taxon>Flavobacteriaceae</taxon>
        <taxon>Aureibaculum</taxon>
    </lineage>
</organism>
<keyword evidence="4" id="KW-1185">Reference proteome</keyword>
<dbReference type="Pfam" id="PF01643">
    <property type="entry name" value="Acyl-ACP_TE"/>
    <property type="match status" value="1"/>
</dbReference>
<reference evidence="3 4" key="1">
    <citation type="submission" date="2019-05" db="EMBL/GenBank/DDBJ databases">
        <title>Algicella ahnfeltiae gen. nov., sp. nov., a novel marine bacterium of the family Flavobacteriaceae isolated from a red alga.</title>
        <authorList>
            <person name="Nedashkovskaya O.I."/>
            <person name="Kukhlevskiy A.D."/>
            <person name="Kim S.-G."/>
            <person name="Zhukova N.V."/>
            <person name="Mikhailov V.V."/>
        </authorList>
    </citation>
    <scope>NUCLEOTIDE SEQUENCE [LARGE SCALE GENOMIC DNA]</scope>
    <source>
        <strain evidence="3 4">10Alg115</strain>
    </source>
</reference>
<dbReference type="Gene3D" id="3.10.129.10">
    <property type="entry name" value="Hotdog Thioesterase"/>
    <property type="match status" value="1"/>
</dbReference>
<dbReference type="PANTHER" id="PTHR31793:SF37">
    <property type="entry name" value="ACYL-COA THIOESTER HYDROLASE YBGC"/>
    <property type="match status" value="1"/>
</dbReference>
<dbReference type="InterPro" id="IPR002864">
    <property type="entry name" value="Acyl-ACP_thioesterase_NHD"/>
</dbReference>
<keyword evidence="1" id="KW-0378">Hydrolase</keyword>
<feature type="domain" description="Acyl-ACP thioesterase N-terminal hotdog" evidence="2">
    <location>
        <begin position="10"/>
        <end position="132"/>
    </location>
</feature>